<feature type="domain" description="HTH marR-type" evidence="1">
    <location>
        <begin position="49"/>
        <end position="179"/>
    </location>
</feature>
<evidence type="ECO:0000313" key="3">
    <source>
        <dbReference type="Proteomes" id="UP000315842"/>
    </source>
</evidence>
<dbReference type="GO" id="GO:0006950">
    <property type="term" value="P:response to stress"/>
    <property type="evidence" value="ECO:0007669"/>
    <property type="project" value="TreeGrafter"/>
</dbReference>
<dbReference type="Proteomes" id="UP000315842">
    <property type="component" value="Unassembled WGS sequence"/>
</dbReference>
<evidence type="ECO:0000259" key="1">
    <source>
        <dbReference type="PROSITE" id="PS50995"/>
    </source>
</evidence>
<evidence type="ECO:0000313" key="2">
    <source>
        <dbReference type="EMBL" id="GEA80339.1"/>
    </source>
</evidence>
<reference evidence="2 3" key="1">
    <citation type="submission" date="2019-06" db="EMBL/GenBank/DDBJ databases">
        <title>Whole genome shotgun sequence of Cellulomonas uda NBRC 3747.</title>
        <authorList>
            <person name="Hosoyama A."/>
            <person name="Uohara A."/>
            <person name="Ohji S."/>
            <person name="Ichikawa N."/>
        </authorList>
    </citation>
    <scope>NUCLEOTIDE SEQUENCE [LARGE SCALE GENOMIC DNA]</scope>
    <source>
        <strain evidence="2 3">NBRC 3747</strain>
    </source>
</reference>
<name>A0A4Y3K740_CELUD</name>
<accession>A0A4Y3K740</accession>
<dbReference type="InterPro" id="IPR036390">
    <property type="entry name" value="WH_DNA-bd_sf"/>
</dbReference>
<sequence length="198" mass="21392">MRPIRAIGHGPAQNVHPFGLDVGPGEPFPQGHLTRQDVRVMDDDLQQLERELGLFLRRATASSTAMARRVHPELEPSAYELLALIERTPGVRASDLAAYIGVGRGTMSRQLARLGALGLLTRSPDPDDFRGQLLALTPEGSCRLASAQQARTDFLARALEDWAPEQISQLTAQLGRLNRDLSSAWATQPATPAASAVG</sequence>
<keyword evidence="3" id="KW-1185">Reference proteome</keyword>
<proteinExistence type="predicted"/>
<comment type="caution">
    <text evidence="2">The sequence shown here is derived from an EMBL/GenBank/DDBJ whole genome shotgun (WGS) entry which is preliminary data.</text>
</comment>
<dbReference type="AlphaFoldDB" id="A0A4Y3K740"/>
<gene>
    <name evidence="2" type="ORF">CUD01_07830</name>
</gene>
<dbReference type="Gene3D" id="1.10.10.10">
    <property type="entry name" value="Winged helix-like DNA-binding domain superfamily/Winged helix DNA-binding domain"/>
    <property type="match status" value="1"/>
</dbReference>
<dbReference type="PANTHER" id="PTHR33164">
    <property type="entry name" value="TRANSCRIPTIONAL REGULATOR, MARR FAMILY"/>
    <property type="match status" value="1"/>
</dbReference>
<dbReference type="SUPFAM" id="SSF46785">
    <property type="entry name" value="Winged helix' DNA-binding domain"/>
    <property type="match status" value="1"/>
</dbReference>
<dbReference type="PROSITE" id="PS50995">
    <property type="entry name" value="HTH_MARR_2"/>
    <property type="match status" value="1"/>
</dbReference>
<dbReference type="InterPro" id="IPR039422">
    <property type="entry name" value="MarR/SlyA-like"/>
</dbReference>
<dbReference type="Pfam" id="PF12802">
    <property type="entry name" value="MarR_2"/>
    <property type="match status" value="1"/>
</dbReference>
<dbReference type="EMBL" id="BJLP01000009">
    <property type="protein sequence ID" value="GEA80339.1"/>
    <property type="molecule type" value="Genomic_DNA"/>
</dbReference>
<dbReference type="InterPro" id="IPR000835">
    <property type="entry name" value="HTH_MarR-typ"/>
</dbReference>
<dbReference type="SMART" id="SM00347">
    <property type="entry name" value="HTH_MARR"/>
    <property type="match status" value="1"/>
</dbReference>
<dbReference type="GO" id="GO:0003700">
    <property type="term" value="F:DNA-binding transcription factor activity"/>
    <property type="evidence" value="ECO:0007669"/>
    <property type="project" value="InterPro"/>
</dbReference>
<protein>
    <recommendedName>
        <fullName evidence="1">HTH marR-type domain-containing protein</fullName>
    </recommendedName>
</protein>
<organism evidence="2 3">
    <name type="scientific">Cellulomonas uda</name>
    <dbReference type="NCBI Taxonomy" id="1714"/>
    <lineage>
        <taxon>Bacteria</taxon>
        <taxon>Bacillati</taxon>
        <taxon>Actinomycetota</taxon>
        <taxon>Actinomycetes</taxon>
        <taxon>Micrococcales</taxon>
        <taxon>Cellulomonadaceae</taxon>
        <taxon>Cellulomonas</taxon>
    </lineage>
</organism>
<dbReference type="InterPro" id="IPR036388">
    <property type="entry name" value="WH-like_DNA-bd_sf"/>
</dbReference>
<dbReference type="PANTHER" id="PTHR33164:SF57">
    <property type="entry name" value="MARR-FAMILY TRANSCRIPTIONAL REGULATOR"/>
    <property type="match status" value="1"/>
</dbReference>